<feature type="transmembrane region" description="Helical" evidence="1">
    <location>
        <begin position="123"/>
        <end position="143"/>
    </location>
</feature>
<keyword evidence="1" id="KW-0472">Membrane</keyword>
<proteinExistence type="predicted"/>
<keyword evidence="2" id="KW-0645">Protease</keyword>
<keyword evidence="2" id="KW-0482">Metalloprotease</keyword>
<sequence length="262" mass="28685">MVSTGTIIIMSIVGLAAFLLPFLFILVLRRWFQIQWIPIIIGAVTFIVFAMVLEQISHFFILRPGVDGTIPLLETSPWLYVLYGVLAAGIFEETGRLVAFLLMKRRYGKLDTAISYGIGHGGAEAMIILGLGMVNAIVFSVLINSGSSILDGLPPETLESVTGTANHMYILSIVERAFAISVHIGFSVIVWVSVMKKGKWWLFPVAILLHALTNGTSAMMQAGLLSSIWLVYAGFIIMTAVTLWVAYMVGRKQSESGQRDTA</sequence>
<gene>
    <name evidence="2" type="ORF">RQP18_01135</name>
</gene>
<keyword evidence="1" id="KW-1133">Transmembrane helix</keyword>
<feature type="transmembrane region" description="Helical" evidence="1">
    <location>
        <begin position="6"/>
        <end position="27"/>
    </location>
</feature>
<dbReference type="GO" id="GO:0008237">
    <property type="term" value="F:metallopeptidase activity"/>
    <property type="evidence" value="ECO:0007669"/>
    <property type="project" value="UniProtKB-KW"/>
</dbReference>
<protein>
    <submittedName>
        <fullName evidence="2">YhfC family intramembrane metalloprotease</fullName>
    </submittedName>
</protein>
<feature type="transmembrane region" description="Helical" evidence="1">
    <location>
        <begin position="177"/>
        <end position="194"/>
    </location>
</feature>
<evidence type="ECO:0000313" key="3">
    <source>
        <dbReference type="Proteomes" id="UP001455384"/>
    </source>
</evidence>
<accession>A0ABZ3CL30</accession>
<feature type="transmembrane region" description="Helical" evidence="1">
    <location>
        <begin position="39"/>
        <end position="61"/>
    </location>
</feature>
<name>A0ABZ3CL30_9STAP</name>
<dbReference type="PIRSF" id="PIRSF033101">
    <property type="entry name" value="UCP033101"/>
    <property type="match status" value="1"/>
</dbReference>
<keyword evidence="2" id="KW-0378">Hydrolase</keyword>
<evidence type="ECO:0000313" key="2">
    <source>
        <dbReference type="EMBL" id="WZX29806.1"/>
    </source>
</evidence>
<dbReference type="EMBL" id="CP138333">
    <property type="protein sequence ID" value="WZX29806.1"/>
    <property type="molecule type" value="Genomic_DNA"/>
</dbReference>
<evidence type="ECO:0000256" key="1">
    <source>
        <dbReference type="SAM" id="Phobius"/>
    </source>
</evidence>
<reference evidence="3" key="1">
    <citation type="submission" date="2023-10" db="EMBL/GenBank/DDBJ databases">
        <title>Genome analysis and identification of Salinococcus sp. Bachu38 nov., a PGPR from the rhizosphere of Tamarix.</title>
        <authorList>
            <person name="Liang Z."/>
            <person name="Zhang X."/>
            <person name="Jia J."/>
            <person name="Chen X."/>
            <person name="Wang Y."/>
            <person name="Wang Q."/>
            <person name="Wang R."/>
        </authorList>
    </citation>
    <scope>NUCLEOTIDE SEQUENCE [LARGE SCALE GENOMIC DNA]</scope>
    <source>
        <strain evidence="3">Bachu38</strain>
    </source>
</reference>
<feature type="transmembrane region" description="Helical" evidence="1">
    <location>
        <begin position="201"/>
        <end position="222"/>
    </location>
</feature>
<dbReference type="RefSeq" id="WP_342388342.1">
    <property type="nucleotide sequence ID" value="NZ_CP138333.2"/>
</dbReference>
<feature type="transmembrane region" description="Helical" evidence="1">
    <location>
        <begin position="228"/>
        <end position="249"/>
    </location>
</feature>
<dbReference type="Proteomes" id="UP001455384">
    <property type="component" value="Chromosome"/>
</dbReference>
<dbReference type="Pfam" id="PF10086">
    <property type="entry name" value="YhfC"/>
    <property type="match status" value="1"/>
</dbReference>
<feature type="transmembrane region" description="Helical" evidence="1">
    <location>
        <begin position="81"/>
        <end position="102"/>
    </location>
</feature>
<dbReference type="InterPro" id="IPR011397">
    <property type="entry name" value="YhfC"/>
</dbReference>
<organism evidence="2 3">
    <name type="scientific">Salinicoccus bachuensis</name>
    <dbReference type="NCBI Taxonomy" id="3136731"/>
    <lineage>
        <taxon>Bacteria</taxon>
        <taxon>Bacillati</taxon>
        <taxon>Bacillota</taxon>
        <taxon>Bacilli</taxon>
        <taxon>Bacillales</taxon>
        <taxon>Staphylococcaceae</taxon>
        <taxon>Salinicoccus</taxon>
    </lineage>
</organism>
<keyword evidence="3" id="KW-1185">Reference proteome</keyword>
<keyword evidence="1" id="KW-0812">Transmembrane</keyword>